<dbReference type="CDD" id="cd01040">
    <property type="entry name" value="Mb-like"/>
    <property type="match status" value="1"/>
</dbReference>
<dbReference type="InterPro" id="IPR009050">
    <property type="entry name" value="Globin-like_sf"/>
</dbReference>
<accession>A0ABY6Q7R3</accession>
<keyword evidence="2" id="KW-1185">Reference proteome</keyword>
<dbReference type="RefSeq" id="WP_279240872.1">
    <property type="nucleotide sequence ID" value="NZ_CP036501.1"/>
</dbReference>
<organism evidence="1 2">
    <name type="scientific">Candidatus Paraluminiphilus aquimaris</name>
    <dbReference type="NCBI Taxonomy" id="2518994"/>
    <lineage>
        <taxon>Bacteria</taxon>
        <taxon>Pseudomonadati</taxon>
        <taxon>Pseudomonadota</taxon>
        <taxon>Gammaproteobacteria</taxon>
        <taxon>Cellvibrionales</taxon>
        <taxon>Halieaceae</taxon>
        <taxon>Candidatus Paraluminiphilus</taxon>
    </lineage>
</organism>
<proteinExistence type="predicted"/>
<gene>
    <name evidence="1" type="ORF">E0F26_06605</name>
</gene>
<dbReference type="SUPFAM" id="SSF46458">
    <property type="entry name" value="Globin-like"/>
    <property type="match status" value="1"/>
</dbReference>
<reference evidence="1 2" key="1">
    <citation type="submission" date="2019-02" db="EMBL/GenBank/DDBJ databases">
        <title>Halieaceae_genomes.</title>
        <authorList>
            <person name="Li S.-H."/>
        </authorList>
    </citation>
    <scope>NUCLEOTIDE SEQUENCE [LARGE SCALE GENOMIC DNA]</scope>
    <source>
        <strain evidence="1 2">JH123</strain>
    </source>
</reference>
<evidence type="ECO:0000313" key="2">
    <source>
        <dbReference type="Proteomes" id="UP001317963"/>
    </source>
</evidence>
<dbReference type="InterPro" id="IPR012292">
    <property type="entry name" value="Globin/Proto"/>
</dbReference>
<dbReference type="Gene3D" id="1.10.490.10">
    <property type="entry name" value="Globins"/>
    <property type="match status" value="1"/>
</dbReference>
<evidence type="ECO:0000313" key="1">
    <source>
        <dbReference type="EMBL" id="UZP74428.1"/>
    </source>
</evidence>
<dbReference type="InterPro" id="IPR044399">
    <property type="entry name" value="Mb-like_M"/>
</dbReference>
<protein>
    <submittedName>
        <fullName evidence="1">Globin</fullName>
    </submittedName>
</protein>
<dbReference type="Proteomes" id="UP001317963">
    <property type="component" value="Chromosome"/>
</dbReference>
<dbReference type="EMBL" id="CP036501">
    <property type="protein sequence ID" value="UZP74428.1"/>
    <property type="molecule type" value="Genomic_DNA"/>
</dbReference>
<name>A0ABY6Q7R3_9GAMM</name>
<sequence length="135" mass="15870">MVTDTAKEIELISDSLELYAERHGDIAPRVYMRFFELNLEAAALMEYSDEYMRGRMFASVLELFLSDEHLDPGGYLAWELENHIKAYSTTTAMYESLFQSMRDVFEKDLGAEWRPEWQHAWASRIARIMQQVAQF</sequence>